<dbReference type="GO" id="GO:0016020">
    <property type="term" value="C:membrane"/>
    <property type="evidence" value="ECO:0007669"/>
    <property type="project" value="UniProtKB-SubCell"/>
</dbReference>
<evidence type="ECO:0000313" key="9">
    <source>
        <dbReference type="Proteomes" id="UP000427769"/>
    </source>
</evidence>
<evidence type="ECO:0000256" key="4">
    <source>
        <dbReference type="ARBA" id="ARBA00022989"/>
    </source>
</evidence>
<feature type="transmembrane region" description="Helical" evidence="6">
    <location>
        <begin position="161"/>
        <end position="185"/>
    </location>
</feature>
<evidence type="ECO:0000256" key="2">
    <source>
        <dbReference type="ARBA" id="ARBA00022692"/>
    </source>
</evidence>
<evidence type="ECO:0000259" key="7">
    <source>
        <dbReference type="Pfam" id="PF05140"/>
    </source>
</evidence>
<comment type="subcellular location">
    <subcellularLocation>
        <location evidence="1">Membrane</location>
        <topology evidence="1">Multi-pass membrane protein</topology>
    </subcellularLocation>
</comment>
<keyword evidence="9" id="KW-1185">Reference proteome</keyword>
<proteinExistence type="predicted"/>
<reference evidence="8 9" key="1">
    <citation type="submission" date="2019-11" db="EMBL/GenBank/DDBJ databases">
        <title>Comparative genomics of hydrocarbon-degrading Desulfosarcina strains.</title>
        <authorList>
            <person name="Watanabe M."/>
            <person name="Kojima H."/>
            <person name="Fukui M."/>
        </authorList>
    </citation>
    <scope>NUCLEOTIDE SEQUENCE [LARGE SCALE GENOMIC DNA]</scope>
    <source>
        <strain evidence="8 9">PP31</strain>
    </source>
</reference>
<organism evidence="8 9">
    <name type="scientific">Desulfosarcina widdelii</name>
    <dbReference type="NCBI Taxonomy" id="947919"/>
    <lineage>
        <taxon>Bacteria</taxon>
        <taxon>Pseudomonadati</taxon>
        <taxon>Thermodesulfobacteriota</taxon>
        <taxon>Desulfobacteria</taxon>
        <taxon>Desulfobacterales</taxon>
        <taxon>Desulfosarcinaceae</taxon>
        <taxon>Desulfosarcina</taxon>
    </lineage>
</organism>
<keyword evidence="3" id="KW-0201">Cytochrome c-type biogenesis</keyword>
<dbReference type="PANTHER" id="PTHR31566:SF0">
    <property type="entry name" value="CYTOCHROME C BIOGENESIS PROTEIN CCS1, CHLOROPLASTIC"/>
    <property type="match status" value="1"/>
</dbReference>
<evidence type="ECO:0000256" key="1">
    <source>
        <dbReference type="ARBA" id="ARBA00004141"/>
    </source>
</evidence>
<feature type="transmembrane region" description="Helical" evidence="6">
    <location>
        <begin position="67"/>
        <end position="85"/>
    </location>
</feature>
<dbReference type="Pfam" id="PF05140">
    <property type="entry name" value="ResB"/>
    <property type="match status" value="1"/>
</dbReference>
<protein>
    <submittedName>
        <fullName evidence="8">Cytochrome c biogenesis protein ResB</fullName>
    </submittedName>
</protein>
<keyword evidence="4 6" id="KW-1133">Transmembrane helix</keyword>
<dbReference type="AlphaFoldDB" id="A0A5K7ZC73"/>
<dbReference type="Proteomes" id="UP000427769">
    <property type="component" value="Chromosome"/>
</dbReference>
<name>A0A5K7ZC73_9BACT</name>
<dbReference type="RefSeq" id="WP_170302430.1">
    <property type="nucleotide sequence ID" value="NZ_AP021875.1"/>
</dbReference>
<accession>A0A5K7ZC73</accession>
<dbReference type="InterPro" id="IPR007816">
    <property type="entry name" value="ResB-like_domain"/>
</dbReference>
<dbReference type="EMBL" id="AP021875">
    <property type="protein sequence ID" value="BBO77343.1"/>
    <property type="molecule type" value="Genomic_DNA"/>
</dbReference>
<dbReference type="PANTHER" id="PTHR31566">
    <property type="entry name" value="CYTOCHROME C BIOGENESIS PROTEIN CCS1, CHLOROPLASTIC"/>
    <property type="match status" value="1"/>
</dbReference>
<evidence type="ECO:0000313" key="8">
    <source>
        <dbReference type="EMBL" id="BBO77343.1"/>
    </source>
</evidence>
<gene>
    <name evidence="8" type="ORF">DSCW_47600</name>
</gene>
<dbReference type="InterPro" id="IPR023494">
    <property type="entry name" value="Cyt_c_bgen_Ccs1/CcsB/ResB"/>
</dbReference>
<evidence type="ECO:0000256" key="5">
    <source>
        <dbReference type="ARBA" id="ARBA00023136"/>
    </source>
</evidence>
<evidence type="ECO:0000256" key="6">
    <source>
        <dbReference type="SAM" id="Phobius"/>
    </source>
</evidence>
<keyword evidence="5 6" id="KW-0472">Membrane</keyword>
<sequence>MKNANPLWKFFCSVKLTVVLLLSLAFTSVIGTVIPQNESPDVYLQAYGAFRYQLLSALGIFDMYHSWWFQGLLLLLTVNIVVCSIDRLQGSWKVIFNRNPRVNPQRFSKRSDARSFTDKRDVDELVKAYEPVIARRFGYCRVTRADGGAAIYGEKGRLSRLGVYIVHLSVIFLLVGGLVGSFFGFEGFVNIPEGEATDTIRLRNTGAIHRLDFQIRCDDFNLELYENGAPKEYRSSLSIVEGGRAVKQKDIVVNDPIRYRGINIFQSSYGKLPPEHMAREKTSPSGPEETYTLSFTSRSSGMQYTQKAKVGEPVEIPEGLGRFVIMAYESTASFRGMDVGEALKGILTPPEGEPVEVLLPLKFGNFDKMRGGEIIIAVENQDREKFTPQSSETRYYTGLQVTRDPGVWLVYSGFILMIAGCFVTFYLSHQQVCLVIEPLRQSSRVILAGIANRNKLAMKNSIEKMFADMTERQ</sequence>
<keyword evidence="2 6" id="KW-0812">Transmembrane</keyword>
<dbReference type="GO" id="GO:0017004">
    <property type="term" value="P:cytochrome complex assembly"/>
    <property type="evidence" value="ECO:0007669"/>
    <property type="project" value="UniProtKB-KW"/>
</dbReference>
<feature type="transmembrane region" description="Helical" evidence="6">
    <location>
        <begin position="408"/>
        <end position="427"/>
    </location>
</feature>
<evidence type="ECO:0000256" key="3">
    <source>
        <dbReference type="ARBA" id="ARBA00022748"/>
    </source>
</evidence>
<dbReference type="KEGG" id="dwd:DSCW_47600"/>
<feature type="domain" description="ResB-like" evidence="7">
    <location>
        <begin position="14"/>
        <end position="462"/>
    </location>
</feature>